<dbReference type="Gene3D" id="2.10.70.10">
    <property type="entry name" value="Complement Module, domain 1"/>
    <property type="match status" value="6"/>
</dbReference>
<feature type="chain" id="PRO_5044698973" evidence="7">
    <location>
        <begin position="27"/>
        <end position="468"/>
    </location>
</feature>
<feature type="domain" description="Sushi" evidence="8">
    <location>
        <begin position="388"/>
        <end position="445"/>
    </location>
</feature>
<dbReference type="SUPFAM" id="SSF57535">
    <property type="entry name" value="Complement control module/SCR domain"/>
    <property type="match status" value="6"/>
</dbReference>
<dbReference type="SMART" id="SM00032">
    <property type="entry name" value="CCP"/>
    <property type="match status" value="6"/>
</dbReference>
<dbReference type="OMA" id="IVPTCEE"/>
<feature type="disulfide bond" evidence="6">
    <location>
        <begin position="358"/>
        <end position="385"/>
    </location>
</feature>
<dbReference type="InterPro" id="IPR035976">
    <property type="entry name" value="Sushi/SCR/CCP_sf"/>
</dbReference>
<dbReference type="CDD" id="cd00033">
    <property type="entry name" value="CCP"/>
    <property type="match status" value="6"/>
</dbReference>
<feature type="signal peptide" evidence="7">
    <location>
        <begin position="1"/>
        <end position="26"/>
    </location>
</feature>
<feature type="domain" description="Sushi" evidence="8">
    <location>
        <begin position="92"/>
        <end position="155"/>
    </location>
</feature>
<dbReference type="PANTHER" id="PTHR46393:SF7">
    <property type="entry name" value="COMPLEMENT C2"/>
    <property type="match status" value="1"/>
</dbReference>
<feature type="domain" description="Sushi" evidence="8">
    <location>
        <begin position="26"/>
        <end position="91"/>
    </location>
</feature>
<dbReference type="RefSeq" id="XP_035683605.1">
    <property type="nucleotide sequence ID" value="XM_035827712.1"/>
</dbReference>
<dbReference type="AlphaFoldDB" id="A0A9J7LIJ2"/>
<gene>
    <name evidence="10 11" type="primary">LOC118420749</name>
</gene>
<protein>
    <submittedName>
        <fullName evidence="10 11">CUB and sushi domain-containing protein 3-like isoform X1</fullName>
    </submittedName>
</protein>
<dbReference type="PROSITE" id="PS50923">
    <property type="entry name" value="SUSHI"/>
    <property type="match status" value="6"/>
</dbReference>
<evidence type="ECO:0000313" key="9">
    <source>
        <dbReference type="Proteomes" id="UP000001554"/>
    </source>
</evidence>
<keyword evidence="5" id="KW-0325">Glycoprotein</keyword>
<feature type="domain" description="Sushi" evidence="8">
    <location>
        <begin position="323"/>
        <end position="387"/>
    </location>
</feature>
<evidence type="ECO:0000256" key="4">
    <source>
        <dbReference type="ARBA" id="ARBA00023157"/>
    </source>
</evidence>
<keyword evidence="3" id="KW-0677">Repeat</keyword>
<comment type="caution">
    <text evidence="6">Lacks conserved residue(s) required for the propagation of feature annotation.</text>
</comment>
<dbReference type="Pfam" id="PF00084">
    <property type="entry name" value="Sushi"/>
    <property type="match status" value="6"/>
</dbReference>
<dbReference type="GeneID" id="118420749"/>
<feature type="disulfide bond" evidence="6">
    <location>
        <begin position="126"/>
        <end position="153"/>
    </location>
</feature>
<proteinExistence type="predicted"/>
<evidence type="ECO:0000256" key="5">
    <source>
        <dbReference type="ARBA" id="ARBA00023180"/>
    </source>
</evidence>
<dbReference type="InterPro" id="IPR000436">
    <property type="entry name" value="Sushi_SCR_CCP_dom"/>
</dbReference>
<feature type="disulfide bond" evidence="6">
    <location>
        <begin position="185"/>
        <end position="212"/>
    </location>
</feature>
<evidence type="ECO:0000256" key="7">
    <source>
        <dbReference type="SAM" id="SignalP"/>
    </source>
</evidence>
<keyword evidence="2 7" id="KW-0732">Signal</keyword>
<feature type="disulfide bond" evidence="6">
    <location>
        <begin position="62"/>
        <end position="89"/>
    </location>
</feature>
<keyword evidence="1 6" id="KW-0768">Sushi</keyword>
<evidence type="ECO:0000313" key="11">
    <source>
        <dbReference type="RefSeq" id="XP_035683606.1"/>
    </source>
</evidence>
<keyword evidence="4 6" id="KW-1015">Disulfide bond</keyword>
<dbReference type="PANTHER" id="PTHR46393">
    <property type="entry name" value="SUSHI DOMAIN-CONTAINING PROTEIN"/>
    <property type="match status" value="1"/>
</dbReference>
<reference evidence="10 11" key="2">
    <citation type="submission" date="2025-04" db="UniProtKB">
        <authorList>
            <consortium name="RefSeq"/>
        </authorList>
    </citation>
    <scope>IDENTIFICATION</scope>
    <source>
        <strain evidence="10 11">S238N-H82</strain>
        <tissue evidence="10 11">Testes</tissue>
    </source>
</reference>
<dbReference type="OrthoDB" id="5804959at2759"/>
<dbReference type="KEGG" id="bfo:118420749"/>
<dbReference type="Proteomes" id="UP000001554">
    <property type="component" value="Chromosome 8"/>
</dbReference>
<evidence type="ECO:0000256" key="6">
    <source>
        <dbReference type="PROSITE-ProRule" id="PRU00302"/>
    </source>
</evidence>
<feature type="disulfide bond" evidence="6">
    <location>
        <begin position="218"/>
        <end position="261"/>
    </location>
</feature>
<evidence type="ECO:0000259" key="8">
    <source>
        <dbReference type="PROSITE" id="PS50923"/>
    </source>
</evidence>
<evidence type="ECO:0000256" key="3">
    <source>
        <dbReference type="ARBA" id="ARBA00022737"/>
    </source>
</evidence>
<feature type="disulfide bond" evidence="6">
    <location>
        <begin position="247"/>
        <end position="274"/>
    </location>
</feature>
<keyword evidence="9" id="KW-1185">Reference proteome</keyword>
<dbReference type="RefSeq" id="XP_035683606.1">
    <property type="nucleotide sequence ID" value="XM_035827713.1"/>
</dbReference>
<evidence type="ECO:0000256" key="1">
    <source>
        <dbReference type="ARBA" id="ARBA00022659"/>
    </source>
</evidence>
<organism evidence="9 11">
    <name type="scientific">Branchiostoma floridae</name>
    <name type="common">Florida lancelet</name>
    <name type="synonym">Amphioxus</name>
    <dbReference type="NCBI Taxonomy" id="7739"/>
    <lineage>
        <taxon>Eukaryota</taxon>
        <taxon>Metazoa</taxon>
        <taxon>Chordata</taxon>
        <taxon>Cephalochordata</taxon>
        <taxon>Leptocardii</taxon>
        <taxon>Amphioxiformes</taxon>
        <taxon>Branchiostomatidae</taxon>
        <taxon>Branchiostoma</taxon>
    </lineage>
</organism>
<accession>A0A9J7LIJ2</accession>
<feature type="disulfide bond" evidence="6">
    <location>
        <begin position="416"/>
        <end position="443"/>
    </location>
</feature>
<name>A0A9J7LIJ2_BRAFL</name>
<feature type="domain" description="Sushi" evidence="8">
    <location>
        <begin position="216"/>
        <end position="276"/>
    </location>
</feature>
<evidence type="ECO:0000256" key="2">
    <source>
        <dbReference type="ARBA" id="ARBA00022729"/>
    </source>
</evidence>
<sequence length="468" mass="51463">MNDQRTLLRAVYFLTFAGLTIPHVASDCPQPGKIRHGTIHHLTGEGPLLETLPELYSIFYTCRDGYRLRGPEFRTCQADGTWTGGQPQCVARGCPKPESPHHGFVGKVFGRRSRKFPVGSRIRYSCKPGFQLVGTSERECLDSYQWDGETPKCQRVVHCPDPGAPDHGGRIGNDFHVGASVDFYCQVGYILEGPAVRDCQDDQTWGGEVTTCRANIFCDDPGWIDNGNRTDSVLPAFHVGDYVTYICHDGFGLTGSANITCLQNGSWSDVPPSCQEVLCEVPEAPLDGEVHILQTQKDLRNTRANQTDTAGNSSVPLATVNITTTEEPLFENFSTPDTNVTSAERILFRVGSTVKYSCAYGFELSGPRQRTCQQNKEWSGVHPTCEEIICSDPGSPENGRKVGSSYRFGERVQFRCQTGYTLHGSAERWCSAGGRWNGTLTACDDAKSYCINPGVPINGVKEGSSYNR</sequence>
<reference evidence="9" key="1">
    <citation type="journal article" date="2020" name="Nat. Ecol. Evol.">
        <title>Deeply conserved synteny resolves early events in vertebrate evolution.</title>
        <authorList>
            <person name="Simakov O."/>
            <person name="Marletaz F."/>
            <person name="Yue J.X."/>
            <person name="O'Connell B."/>
            <person name="Jenkins J."/>
            <person name="Brandt A."/>
            <person name="Calef R."/>
            <person name="Tung C.H."/>
            <person name="Huang T.K."/>
            <person name="Schmutz J."/>
            <person name="Satoh N."/>
            <person name="Yu J.K."/>
            <person name="Putnam N.H."/>
            <person name="Green R.E."/>
            <person name="Rokhsar D.S."/>
        </authorList>
    </citation>
    <scope>NUCLEOTIDE SEQUENCE [LARGE SCALE GENOMIC DNA]</scope>
    <source>
        <strain evidence="9">S238N-H82</strain>
    </source>
</reference>
<feature type="domain" description="Sushi" evidence="8">
    <location>
        <begin position="157"/>
        <end position="214"/>
    </location>
</feature>
<evidence type="ECO:0000313" key="10">
    <source>
        <dbReference type="RefSeq" id="XP_035683605.1"/>
    </source>
</evidence>